<dbReference type="PANTHER" id="PTHR44329">
    <property type="entry name" value="SERINE/THREONINE-PROTEIN KINASE TNNI3K-RELATED"/>
    <property type="match status" value="1"/>
</dbReference>
<organism evidence="3 4">
    <name type="scientific">Serendipita vermifera MAFF 305830</name>
    <dbReference type="NCBI Taxonomy" id="933852"/>
    <lineage>
        <taxon>Eukaryota</taxon>
        <taxon>Fungi</taxon>
        <taxon>Dikarya</taxon>
        <taxon>Basidiomycota</taxon>
        <taxon>Agaricomycotina</taxon>
        <taxon>Agaricomycetes</taxon>
        <taxon>Sebacinales</taxon>
        <taxon>Serendipitaceae</taxon>
        <taxon>Serendipita</taxon>
    </lineage>
</organism>
<dbReference type="SMART" id="SM00220">
    <property type="entry name" value="S_TKc"/>
    <property type="match status" value="1"/>
</dbReference>
<name>A0A0C2XJS9_SERVB</name>
<feature type="compositionally biased region" description="Basic residues" evidence="1">
    <location>
        <begin position="52"/>
        <end position="70"/>
    </location>
</feature>
<dbReference type="InterPro" id="IPR008271">
    <property type="entry name" value="Ser/Thr_kinase_AS"/>
</dbReference>
<sequence>MSTSNPGRPEPGPSSFSPRKSQIRASSVHENEYPSPSASLWRFFVNVFSRLKRSKAPSHSKVSPIHRKGTLSKAVPQAHPASEFSEPRMEPTEDNTFSPERLHSSTRDTRDSPSALPHGPHTHLTLPDVPDPGNHRPSQFPPSPKPSTLVSDAEIRRGTTTDGPINLTETIPDRQMTELTGASSNPAKQPLIVLEDLLLHQIPHNLTGCVTVPGESYQNPICTRISLVYKGLYDGQIVAVKVLQTREIQTHGSRWMNDNQRRVMREARAGALVNHPNINTFLGYSEDFGQFPALITVWCEHGTILNYLASNATTRTQRLQLALNITEGVRYLHDLGLIHGDLKPSNVLVDNSGQARLCDLGCVRSVNGRDLATSTPYTGTERYKAPELFISETNPRPVASLQGDIYALGCIHVEIVENIVPFGQVENDDLRNVIRKGDPPASPPPQLSAEKRRIWNLLQACWGEDLDRPPINYISHELRLILATAPQI</sequence>
<dbReference type="Pfam" id="PF00069">
    <property type="entry name" value="Pkinase"/>
    <property type="match status" value="1"/>
</dbReference>
<feature type="domain" description="Protein kinase" evidence="2">
    <location>
        <begin position="196"/>
        <end position="479"/>
    </location>
</feature>
<dbReference type="HOGENOM" id="CLU_559173_0_0_1"/>
<dbReference type="PROSITE" id="PS00108">
    <property type="entry name" value="PROTEIN_KINASE_ST"/>
    <property type="match status" value="1"/>
</dbReference>
<dbReference type="GO" id="GO:0004674">
    <property type="term" value="F:protein serine/threonine kinase activity"/>
    <property type="evidence" value="ECO:0007669"/>
    <property type="project" value="TreeGrafter"/>
</dbReference>
<evidence type="ECO:0000313" key="4">
    <source>
        <dbReference type="Proteomes" id="UP000054097"/>
    </source>
</evidence>
<accession>A0A0C2XJS9</accession>
<feature type="region of interest" description="Disordered" evidence="1">
    <location>
        <begin position="1"/>
        <end position="35"/>
    </location>
</feature>
<dbReference type="Proteomes" id="UP000054097">
    <property type="component" value="Unassembled WGS sequence"/>
</dbReference>
<dbReference type="SUPFAM" id="SSF56112">
    <property type="entry name" value="Protein kinase-like (PK-like)"/>
    <property type="match status" value="1"/>
</dbReference>
<dbReference type="GO" id="GO:0005524">
    <property type="term" value="F:ATP binding"/>
    <property type="evidence" value="ECO:0007669"/>
    <property type="project" value="InterPro"/>
</dbReference>
<dbReference type="OrthoDB" id="4062651at2759"/>
<dbReference type="InterPro" id="IPR000719">
    <property type="entry name" value="Prot_kinase_dom"/>
</dbReference>
<dbReference type="PROSITE" id="PS50011">
    <property type="entry name" value="PROTEIN_KINASE_DOM"/>
    <property type="match status" value="1"/>
</dbReference>
<gene>
    <name evidence="3" type="ORF">M408DRAFT_328957</name>
</gene>
<protein>
    <recommendedName>
        <fullName evidence="2">Protein kinase domain-containing protein</fullName>
    </recommendedName>
</protein>
<keyword evidence="4" id="KW-1185">Reference proteome</keyword>
<dbReference type="AlphaFoldDB" id="A0A0C2XJS9"/>
<proteinExistence type="predicted"/>
<feature type="compositionally biased region" description="Polar residues" evidence="1">
    <location>
        <begin position="160"/>
        <end position="169"/>
    </location>
</feature>
<dbReference type="Gene3D" id="1.10.510.10">
    <property type="entry name" value="Transferase(Phosphotransferase) domain 1"/>
    <property type="match status" value="1"/>
</dbReference>
<feature type="compositionally biased region" description="Basic and acidic residues" evidence="1">
    <location>
        <begin position="100"/>
        <end position="111"/>
    </location>
</feature>
<reference evidence="4" key="2">
    <citation type="submission" date="2015-01" db="EMBL/GenBank/DDBJ databases">
        <title>Evolutionary Origins and Diversification of the Mycorrhizal Mutualists.</title>
        <authorList>
            <consortium name="DOE Joint Genome Institute"/>
            <consortium name="Mycorrhizal Genomics Consortium"/>
            <person name="Kohler A."/>
            <person name="Kuo A."/>
            <person name="Nagy L.G."/>
            <person name="Floudas D."/>
            <person name="Copeland A."/>
            <person name="Barry K.W."/>
            <person name="Cichocki N."/>
            <person name="Veneault-Fourrey C."/>
            <person name="LaButti K."/>
            <person name="Lindquist E.A."/>
            <person name="Lipzen A."/>
            <person name="Lundell T."/>
            <person name="Morin E."/>
            <person name="Murat C."/>
            <person name="Riley R."/>
            <person name="Ohm R."/>
            <person name="Sun H."/>
            <person name="Tunlid A."/>
            <person name="Henrissat B."/>
            <person name="Grigoriev I.V."/>
            <person name="Hibbett D.S."/>
            <person name="Martin F."/>
        </authorList>
    </citation>
    <scope>NUCLEOTIDE SEQUENCE [LARGE SCALE GENOMIC DNA]</scope>
    <source>
        <strain evidence="4">MAFF 305830</strain>
    </source>
</reference>
<dbReference type="STRING" id="933852.A0A0C2XJS9"/>
<evidence type="ECO:0000259" key="2">
    <source>
        <dbReference type="PROSITE" id="PS50011"/>
    </source>
</evidence>
<evidence type="ECO:0000256" key="1">
    <source>
        <dbReference type="SAM" id="MobiDB-lite"/>
    </source>
</evidence>
<feature type="compositionally biased region" description="Polar residues" evidence="1">
    <location>
        <begin position="14"/>
        <end position="25"/>
    </location>
</feature>
<dbReference type="InterPro" id="IPR011009">
    <property type="entry name" value="Kinase-like_dom_sf"/>
</dbReference>
<reference evidence="3 4" key="1">
    <citation type="submission" date="2014-04" db="EMBL/GenBank/DDBJ databases">
        <authorList>
            <consortium name="DOE Joint Genome Institute"/>
            <person name="Kuo A."/>
            <person name="Zuccaro A."/>
            <person name="Kohler A."/>
            <person name="Nagy L.G."/>
            <person name="Floudas D."/>
            <person name="Copeland A."/>
            <person name="Barry K.W."/>
            <person name="Cichocki N."/>
            <person name="Veneault-Fourrey C."/>
            <person name="LaButti K."/>
            <person name="Lindquist E.A."/>
            <person name="Lipzen A."/>
            <person name="Lundell T."/>
            <person name="Morin E."/>
            <person name="Murat C."/>
            <person name="Sun H."/>
            <person name="Tunlid A."/>
            <person name="Henrissat B."/>
            <person name="Grigoriev I.V."/>
            <person name="Hibbett D.S."/>
            <person name="Martin F."/>
            <person name="Nordberg H.P."/>
            <person name="Cantor M.N."/>
            <person name="Hua S.X."/>
        </authorList>
    </citation>
    <scope>NUCLEOTIDE SEQUENCE [LARGE SCALE GENOMIC DNA]</scope>
    <source>
        <strain evidence="3 4">MAFF 305830</strain>
    </source>
</reference>
<evidence type="ECO:0000313" key="3">
    <source>
        <dbReference type="EMBL" id="KIM29312.1"/>
    </source>
</evidence>
<dbReference type="EMBL" id="KN824289">
    <property type="protein sequence ID" value="KIM29312.1"/>
    <property type="molecule type" value="Genomic_DNA"/>
</dbReference>
<dbReference type="InterPro" id="IPR051681">
    <property type="entry name" value="Ser/Thr_Kinases-Pseudokinases"/>
</dbReference>
<feature type="region of interest" description="Disordered" evidence="1">
    <location>
        <begin position="52"/>
        <end position="172"/>
    </location>
</feature>